<keyword evidence="1" id="KW-0695">RNA-directed DNA polymerase</keyword>
<evidence type="ECO:0000313" key="2">
    <source>
        <dbReference type="Proteomes" id="UP001153555"/>
    </source>
</evidence>
<dbReference type="Proteomes" id="UP001153555">
    <property type="component" value="Unassembled WGS sequence"/>
</dbReference>
<keyword evidence="1" id="KW-0548">Nucleotidyltransferase</keyword>
<organism evidence="1 2">
    <name type="scientific">Striga hermonthica</name>
    <name type="common">Purple witchweed</name>
    <name type="synonym">Buchnera hermonthica</name>
    <dbReference type="NCBI Taxonomy" id="68872"/>
    <lineage>
        <taxon>Eukaryota</taxon>
        <taxon>Viridiplantae</taxon>
        <taxon>Streptophyta</taxon>
        <taxon>Embryophyta</taxon>
        <taxon>Tracheophyta</taxon>
        <taxon>Spermatophyta</taxon>
        <taxon>Magnoliopsida</taxon>
        <taxon>eudicotyledons</taxon>
        <taxon>Gunneridae</taxon>
        <taxon>Pentapetalae</taxon>
        <taxon>asterids</taxon>
        <taxon>lamiids</taxon>
        <taxon>Lamiales</taxon>
        <taxon>Orobanchaceae</taxon>
        <taxon>Buchnereae</taxon>
        <taxon>Striga</taxon>
    </lineage>
</organism>
<feature type="non-terminal residue" evidence="1">
    <location>
        <position position="169"/>
    </location>
</feature>
<sequence length="169" mass="19759">VSKSSFIMDHHVANHWAHQIHERTGFARGDLPIPYLGAPLYKGHLSHELFIDVRQRMIDRISGWSHRHLSFGGRLALIKCTLCTLPLHLLAVLDPHQSTIHELDQILARYFWKYSEGSRGRRQTHWVKWDSICRPHSEEFRFVFWAFGPAIQTFHLCPPIINIDGTHLR</sequence>
<comment type="caution">
    <text evidence="1">The sequence shown here is derived from an EMBL/GenBank/DDBJ whole genome shotgun (WGS) entry which is preliminary data.</text>
</comment>
<dbReference type="OrthoDB" id="913367at2759"/>
<dbReference type="PANTHER" id="PTHR33116">
    <property type="entry name" value="REVERSE TRANSCRIPTASE ZINC-BINDING DOMAIN-CONTAINING PROTEIN-RELATED-RELATED"/>
    <property type="match status" value="1"/>
</dbReference>
<keyword evidence="2" id="KW-1185">Reference proteome</keyword>
<name>A0A9N7MIQ1_STRHE</name>
<accession>A0A9N7MIQ1</accession>
<proteinExistence type="predicted"/>
<dbReference type="PANTHER" id="PTHR33116:SF67">
    <property type="entry name" value="REVERSE TRANSCRIPTASE"/>
    <property type="match status" value="1"/>
</dbReference>
<dbReference type="GO" id="GO:0003964">
    <property type="term" value="F:RNA-directed DNA polymerase activity"/>
    <property type="evidence" value="ECO:0007669"/>
    <property type="project" value="UniProtKB-KW"/>
</dbReference>
<evidence type="ECO:0000313" key="1">
    <source>
        <dbReference type="EMBL" id="CAA0808630.1"/>
    </source>
</evidence>
<protein>
    <submittedName>
        <fullName evidence="1">RNA-directed DNA polymerase (Reverse transcriptase)-related family protein</fullName>
    </submittedName>
</protein>
<feature type="non-terminal residue" evidence="1">
    <location>
        <position position="1"/>
    </location>
</feature>
<gene>
    <name evidence="1" type="ORF">SHERM_10859</name>
</gene>
<dbReference type="EMBL" id="CACSLK010003174">
    <property type="protein sequence ID" value="CAA0808630.1"/>
    <property type="molecule type" value="Genomic_DNA"/>
</dbReference>
<keyword evidence="1" id="KW-0808">Transferase</keyword>
<dbReference type="AlphaFoldDB" id="A0A9N7MIQ1"/>
<reference evidence="1" key="1">
    <citation type="submission" date="2019-12" db="EMBL/GenBank/DDBJ databases">
        <authorList>
            <person name="Scholes J."/>
        </authorList>
    </citation>
    <scope>NUCLEOTIDE SEQUENCE</scope>
</reference>